<evidence type="ECO:0000313" key="8">
    <source>
        <dbReference type="Proteomes" id="UP000638648"/>
    </source>
</evidence>
<evidence type="ECO:0000259" key="6">
    <source>
        <dbReference type="Pfam" id="PF18085"/>
    </source>
</evidence>
<evidence type="ECO:0000313" key="7">
    <source>
        <dbReference type="EMBL" id="MBE1604445.1"/>
    </source>
</evidence>
<evidence type="ECO:0000256" key="1">
    <source>
        <dbReference type="ARBA" id="ARBA00022679"/>
    </source>
</evidence>
<evidence type="ECO:0000256" key="3">
    <source>
        <dbReference type="ARBA" id="ARBA00022777"/>
    </source>
</evidence>
<dbReference type="GO" id="GO:0016301">
    <property type="term" value="F:kinase activity"/>
    <property type="evidence" value="ECO:0007669"/>
    <property type="project" value="UniProtKB-KW"/>
</dbReference>
<feature type="region of interest" description="Disordered" evidence="5">
    <location>
        <begin position="188"/>
        <end position="213"/>
    </location>
</feature>
<keyword evidence="1" id="KW-0808">Transferase</keyword>
<dbReference type="GO" id="GO:0005524">
    <property type="term" value="F:ATP binding"/>
    <property type="evidence" value="ECO:0007669"/>
    <property type="project" value="UniProtKB-KW"/>
</dbReference>
<evidence type="ECO:0000256" key="2">
    <source>
        <dbReference type="ARBA" id="ARBA00022741"/>
    </source>
</evidence>
<keyword evidence="3" id="KW-0418">Kinase</keyword>
<organism evidence="7 8">
    <name type="scientific">Actinopolymorpha pittospori</name>
    <dbReference type="NCBI Taxonomy" id="648752"/>
    <lineage>
        <taxon>Bacteria</taxon>
        <taxon>Bacillati</taxon>
        <taxon>Actinomycetota</taxon>
        <taxon>Actinomycetes</taxon>
        <taxon>Propionibacteriales</taxon>
        <taxon>Actinopolymorphaceae</taxon>
        <taxon>Actinopolymorpha</taxon>
    </lineage>
</organism>
<evidence type="ECO:0000256" key="5">
    <source>
        <dbReference type="SAM" id="MobiDB-lite"/>
    </source>
</evidence>
<keyword evidence="8" id="KW-1185">Reference proteome</keyword>
<dbReference type="InterPro" id="IPR040999">
    <property type="entry name" value="Mak_N_cap"/>
</dbReference>
<dbReference type="Pfam" id="PF18085">
    <property type="entry name" value="Mak_N_cap"/>
    <property type="match status" value="1"/>
</dbReference>
<dbReference type="RefSeq" id="WP_192748980.1">
    <property type="nucleotide sequence ID" value="NZ_BAABJL010000169.1"/>
</dbReference>
<name>A0A927MPF7_9ACTN</name>
<dbReference type="AlphaFoldDB" id="A0A927MPF7"/>
<sequence length="229" mass="24139">MAVIHKTTLSPTKMELLAPWLPTQPWYVRTEREPELTRVGGFRLDDPQGEVGIEFMVVTDASGDRPVSYHVPVTYRGAPLDGAEQALIGTPEHGVLGQRWVYDGTHDPVLVAQLLAFFQGRAEAQAQSVSDTPDPTVARSFSGADLSGVAGPSAVTSGSYGTDVAVGSAQGGDPAGPLTIRVSRLLRPGQQEAPEPGATTARGHVAAGWRGPDGEENRGVFAVLYDTAP</sequence>
<evidence type="ECO:0000256" key="4">
    <source>
        <dbReference type="ARBA" id="ARBA00022840"/>
    </source>
</evidence>
<keyword evidence="2" id="KW-0547">Nucleotide-binding</keyword>
<protein>
    <recommendedName>
        <fullName evidence="6">Maltokinase N-terminal cap domain-containing protein</fullName>
    </recommendedName>
</protein>
<proteinExistence type="predicted"/>
<accession>A0A927MPF7</accession>
<gene>
    <name evidence="7" type="ORF">HEB94_001293</name>
</gene>
<reference evidence="7" key="1">
    <citation type="submission" date="2020-10" db="EMBL/GenBank/DDBJ databases">
        <title>Sequencing the genomes of 1000 actinobacteria strains.</title>
        <authorList>
            <person name="Klenk H.-P."/>
        </authorList>
    </citation>
    <scope>NUCLEOTIDE SEQUENCE</scope>
    <source>
        <strain evidence="7">DSM 45354</strain>
    </source>
</reference>
<dbReference type="Proteomes" id="UP000638648">
    <property type="component" value="Unassembled WGS sequence"/>
</dbReference>
<keyword evidence="4" id="KW-0067">ATP-binding</keyword>
<feature type="domain" description="Maltokinase N-terminal cap" evidence="6">
    <location>
        <begin position="20"/>
        <end position="107"/>
    </location>
</feature>
<dbReference type="EMBL" id="JADBEM010000001">
    <property type="protein sequence ID" value="MBE1604445.1"/>
    <property type="molecule type" value="Genomic_DNA"/>
</dbReference>
<comment type="caution">
    <text evidence="7">The sequence shown here is derived from an EMBL/GenBank/DDBJ whole genome shotgun (WGS) entry which is preliminary data.</text>
</comment>